<gene>
    <name evidence="1" type="ORF">S01H4_28591</name>
</gene>
<dbReference type="EMBL" id="BART01014266">
    <property type="protein sequence ID" value="GAG86767.1"/>
    <property type="molecule type" value="Genomic_DNA"/>
</dbReference>
<reference evidence="1" key="1">
    <citation type="journal article" date="2014" name="Front. Microbiol.">
        <title>High frequency of phylogenetically diverse reductive dehalogenase-homologous genes in deep subseafloor sedimentary metagenomes.</title>
        <authorList>
            <person name="Kawai M."/>
            <person name="Futagami T."/>
            <person name="Toyoda A."/>
            <person name="Takaki Y."/>
            <person name="Nishi S."/>
            <person name="Hori S."/>
            <person name="Arai W."/>
            <person name="Tsubouchi T."/>
            <person name="Morono Y."/>
            <person name="Uchiyama I."/>
            <person name="Ito T."/>
            <person name="Fujiyama A."/>
            <person name="Inagaki F."/>
            <person name="Takami H."/>
        </authorList>
    </citation>
    <scope>NUCLEOTIDE SEQUENCE</scope>
    <source>
        <strain evidence="1">Expedition CK06-06</strain>
    </source>
</reference>
<feature type="non-terminal residue" evidence="1">
    <location>
        <position position="170"/>
    </location>
</feature>
<evidence type="ECO:0000313" key="1">
    <source>
        <dbReference type="EMBL" id="GAG86767.1"/>
    </source>
</evidence>
<comment type="caution">
    <text evidence="1">The sequence shown here is derived from an EMBL/GenBank/DDBJ whole genome shotgun (WGS) entry which is preliminary data.</text>
</comment>
<accession>X1C077</accession>
<sequence length="170" mass="18373">RLRFIFAFILIALVSVGSVLVVARQTVLQEVRAYMFRGGMAGVEGLVTGLEDYYREYQSWVGADQLFAFPGQMSGNRRGNQGNPGGFGGIMGGMMNQRLRLADSKGNLVIDTEPTGVIDGLTTTEIQQAIPLQVGNDTVGYLLPEGGMHFNPGDDNVLLVRLTRSAYIAA</sequence>
<protein>
    <submittedName>
        <fullName evidence="1">Uncharacterized protein</fullName>
    </submittedName>
</protein>
<feature type="non-terminal residue" evidence="1">
    <location>
        <position position="1"/>
    </location>
</feature>
<organism evidence="1">
    <name type="scientific">marine sediment metagenome</name>
    <dbReference type="NCBI Taxonomy" id="412755"/>
    <lineage>
        <taxon>unclassified sequences</taxon>
        <taxon>metagenomes</taxon>
        <taxon>ecological metagenomes</taxon>
    </lineage>
</organism>
<name>X1C077_9ZZZZ</name>
<proteinExistence type="predicted"/>
<dbReference type="AlphaFoldDB" id="X1C077"/>